<evidence type="ECO:0000313" key="2">
    <source>
        <dbReference type="Proteomes" id="UP001622950"/>
    </source>
</evidence>
<organism evidence="1 2">
    <name type="scientific">Pseudomonas neuropathica</name>
    <dbReference type="NCBI Taxonomy" id="2730425"/>
    <lineage>
        <taxon>Bacteria</taxon>
        <taxon>Pseudomonadati</taxon>
        <taxon>Pseudomonadota</taxon>
        <taxon>Gammaproteobacteria</taxon>
        <taxon>Pseudomonadales</taxon>
        <taxon>Pseudomonadaceae</taxon>
        <taxon>Pseudomonas</taxon>
    </lineage>
</organism>
<dbReference type="EMBL" id="JBJHQE010000008">
    <property type="protein sequence ID" value="MFK9080495.1"/>
    <property type="molecule type" value="Genomic_DNA"/>
</dbReference>
<protein>
    <submittedName>
        <fullName evidence="1">Efflux transporter outer membrane subunit</fullName>
    </submittedName>
</protein>
<proteinExistence type="predicted"/>
<dbReference type="Proteomes" id="UP001622950">
    <property type="component" value="Unassembled WGS sequence"/>
</dbReference>
<gene>
    <name evidence="1" type="ORF">ACJEBM_07390</name>
</gene>
<accession>A0ACC7MW72</accession>
<name>A0ACC7MW72_9PSED</name>
<keyword evidence="2" id="KW-1185">Reference proteome</keyword>
<comment type="caution">
    <text evidence="1">The sequence shown here is derived from an EMBL/GenBank/DDBJ whole genome shotgun (WGS) entry which is preliminary data.</text>
</comment>
<sequence length="497" mass="54066">MKMFVECADDSICSRRGRLPQLTFCALLVMGLSACTVGPDFQKPEAQQVTEWSKPSKAAASQATAETMNERWWQVFNDPKLSALTQRALTDNLDLKLASSRLQQSRAVRQVVTADRYPTSAVGGSYARKRNSGEGLSDPSGHDGNSAFNLWDAGFSASWELDFWGRVRRETEAADATLEVAENDRRGVLLSVLAETAQDYIQLRGVQNTRAVTEQNLDVARHSLKLSQLRLADGVATDLDVAEAAAQVATIESRLPALEQRQAQLINALSLLMGEPPQALAAELSADAPVPQTPRQVAIGLPSQLAERRPDIRQAEARLHAATASIGVAKGDFYPRITLSGSVGSQAMQLSDFGSWGSRSFGIGPQFSLPLFDGGRLRGVLDLREAQQQEAAIAYQQTVLRAWHEIDDQLSAYNASQLRRDSLAEAVRQNRIALQTAQRQYVEGVVDFVNVLTVQGALLATQEQWVESSTGVSLAAVGLYKALGGGWESVYPLTAQR</sequence>
<evidence type="ECO:0000313" key="1">
    <source>
        <dbReference type="EMBL" id="MFK9080495.1"/>
    </source>
</evidence>
<reference evidence="1" key="1">
    <citation type="submission" date="2024-11" db="EMBL/GenBank/DDBJ databases">
        <authorList>
            <person name="Lucas J.A."/>
        </authorList>
    </citation>
    <scope>NUCLEOTIDE SEQUENCE</scope>
    <source>
        <strain evidence="1">Z 8.8</strain>
    </source>
</reference>